<accession>A0A6G1JZC6</accession>
<protein>
    <submittedName>
        <fullName evidence="2">Uncharacterized protein</fullName>
    </submittedName>
</protein>
<evidence type="ECO:0000313" key="3">
    <source>
        <dbReference type="Proteomes" id="UP000799428"/>
    </source>
</evidence>
<feature type="region of interest" description="Disordered" evidence="1">
    <location>
        <begin position="524"/>
        <end position="564"/>
    </location>
</feature>
<gene>
    <name evidence="2" type="ORF">K504DRAFT_87405</name>
</gene>
<keyword evidence="3" id="KW-1185">Reference proteome</keyword>
<evidence type="ECO:0000313" key="2">
    <source>
        <dbReference type="EMBL" id="KAF2705966.1"/>
    </source>
</evidence>
<dbReference type="EMBL" id="MU005777">
    <property type="protein sequence ID" value="KAF2705966.1"/>
    <property type="molecule type" value="Genomic_DNA"/>
</dbReference>
<feature type="compositionally biased region" description="Polar residues" evidence="1">
    <location>
        <begin position="544"/>
        <end position="557"/>
    </location>
</feature>
<organism evidence="2 3">
    <name type="scientific">Pleomassaria siparia CBS 279.74</name>
    <dbReference type="NCBI Taxonomy" id="1314801"/>
    <lineage>
        <taxon>Eukaryota</taxon>
        <taxon>Fungi</taxon>
        <taxon>Dikarya</taxon>
        <taxon>Ascomycota</taxon>
        <taxon>Pezizomycotina</taxon>
        <taxon>Dothideomycetes</taxon>
        <taxon>Pleosporomycetidae</taxon>
        <taxon>Pleosporales</taxon>
        <taxon>Pleomassariaceae</taxon>
        <taxon>Pleomassaria</taxon>
    </lineage>
</organism>
<feature type="compositionally biased region" description="Basic residues" evidence="1">
    <location>
        <begin position="524"/>
        <end position="536"/>
    </location>
</feature>
<evidence type="ECO:0000256" key="1">
    <source>
        <dbReference type="SAM" id="MobiDB-lite"/>
    </source>
</evidence>
<sequence length="564" mass="66010">MNAFMEYRSATNDIHNKGNKSPSCQRTTMPIVFQHKDHCVRFRYMPADFDPLIHDFVLSISRPDLYKKTTSSDQIFLTMARKSIRVKPKPDPEPDNAIPWEQYEALKNYNKSEYNEALNNLGHPHRFTNSGDDHFPPSALPEPPLGNLARSFHPLLVRQNFIFGNYTKKDQDHIWANLRPAIQFAAKFLNTPNALGPYLPLLNPRIKVDASTRRDYIDYTEPMNSTADRVQITKIFRDELSKKVKFFFGIMRSPSDYQLHAVHFLPHEHWQPEDHFYYNGSLQSLQAEEANHRICINIVYAEFLNNQYDNATDLQKLRTSFALGITLIHELSHTFCARHQIFNKDNSYTEPYYSIHDLEREVGSSLEYQYFGAELFPITSAVTGTEWCVEYVSREWSNVTRKTYVNRSLLAAPVPVSWMRDFFTQAFWAKVDAAATKEERQACFKLPRPPKRWVARNTPKAKWKWMHRVHKGSTGDILAEWRVESDKLLQVEMTEEIQEELDEQREEEERKEEEEELRAIAQALKHRTNKSIRRNGKSTAPLKPNTTNARITKNPVSRNPWERK</sequence>
<reference evidence="2" key="1">
    <citation type="journal article" date="2020" name="Stud. Mycol.">
        <title>101 Dothideomycetes genomes: a test case for predicting lifestyles and emergence of pathogens.</title>
        <authorList>
            <person name="Haridas S."/>
            <person name="Albert R."/>
            <person name="Binder M."/>
            <person name="Bloem J."/>
            <person name="Labutti K."/>
            <person name="Salamov A."/>
            <person name="Andreopoulos B."/>
            <person name="Baker S."/>
            <person name="Barry K."/>
            <person name="Bills G."/>
            <person name="Bluhm B."/>
            <person name="Cannon C."/>
            <person name="Castanera R."/>
            <person name="Culley D."/>
            <person name="Daum C."/>
            <person name="Ezra D."/>
            <person name="Gonzalez J."/>
            <person name="Henrissat B."/>
            <person name="Kuo A."/>
            <person name="Liang C."/>
            <person name="Lipzen A."/>
            <person name="Lutzoni F."/>
            <person name="Magnuson J."/>
            <person name="Mondo S."/>
            <person name="Nolan M."/>
            <person name="Ohm R."/>
            <person name="Pangilinan J."/>
            <person name="Park H.-J."/>
            <person name="Ramirez L."/>
            <person name="Alfaro M."/>
            <person name="Sun H."/>
            <person name="Tritt A."/>
            <person name="Yoshinaga Y."/>
            <person name="Zwiers L.-H."/>
            <person name="Turgeon B."/>
            <person name="Goodwin S."/>
            <person name="Spatafora J."/>
            <person name="Crous P."/>
            <person name="Grigoriev I."/>
        </authorList>
    </citation>
    <scope>NUCLEOTIDE SEQUENCE</scope>
    <source>
        <strain evidence="2">CBS 279.74</strain>
    </source>
</reference>
<feature type="region of interest" description="Disordered" evidence="1">
    <location>
        <begin position="497"/>
        <end position="516"/>
    </location>
</feature>
<dbReference type="Proteomes" id="UP000799428">
    <property type="component" value="Unassembled WGS sequence"/>
</dbReference>
<dbReference type="AlphaFoldDB" id="A0A6G1JZC6"/>
<name>A0A6G1JZC6_9PLEO</name>
<proteinExistence type="predicted"/>